<accession>A0A1H4VJI8</accession>
<sequence>MERALRLLVLADNTDGWPTDAHGRWRLAQLVTETAPDAIISLGDYQAVHARAMAAAGAPAVLGVYGNHCTADYMPAAGIVDLVGDRSSPAKVGQLQLPDGSALRVLAVQGCVRYKPDLDDVLFTQNEYAAALRALPGADLVITHCPPAGINDAPDPAHVGIVALREWVDLHRPRWLLHGHTYENPARHLYGQTEVLYVSGCAVVDLELSGA</sequence>
<evidence type="ECO:0000313" key="2">
    <source>
        <dbReference type="Proteomes" id="UP000182241"/>
    </source>
</evidence>
<organism evidence="1 2">
    <name type="scientific">Tsukamurella tyrosinosolvens</name>
    <dbReference type="NCBI Taxonomy" id="57704"/>
    <lineage>
        <taxon>Bacteria</taxon>
        <taxon>Bacillati</taxon>
        <taxon>Actinomycetota</taxon>
        <taxon>Actinomycetes</taxon>
        <taxon>Mycobacteriales</taxon>
        <taxon>Tsukamurellaceae</taxon>
        <taxon>Tsukamurella</taxon>
    </lineage>
</organism>
<reference evidence="2" key="1">
    <citation type="submission" date="2016-10" db="EMBL/GenBank/DDBJ databases">
        <authorList>
            <person name="Varghese N."/>
            <person name="Submissions S."/>
        </authorList>
    </citation>
    <scope>NUCLEOTIDE SEQUENCE [LARGE SCALE GENOMIC DNA]</scope>
    <source>
        <strain evidence="2">DSM 44234</strain>
    </source>
</reference>
<name>A0A1H4VJI8_TSUTY</name>
<dbReference type="InterPro" id="IPR029052">
    <property type="entry name" value="Metallo-depent_PP-like"/>
</dbReference>
<protein>
    <recommendedName>
        <fullName evidence="3">Metallophosphoesterase</fullName>
    </recommendedName>
</protein>
<dbReference type="RefSeq" id="WP_231857440.1">
    <property type="nucleotide sequence ID" value="NZ_FNSA01000003.1"/>
</dbReference>
<dbReference type="STRING" id="57704.SAMN04489793_3247"/>
<dbReference type="SUPFAM" id="SSF56300">
    <property type="entry name" value="Metallo-dependent phosphatases"/>
    <property type="match status" value="1"/>
</dbReference>
<evidence type="ECO:0000313" key="1">
    <source>
        <dbReference type="EMBL" id="SEC81095.1"/>
    </source>
</evidence>
<dbReference type="Gene3D" id="3.60.21.10">
    <property type="match status" value="1"/>
</dbReference>
<dbReference type="AlphaFoldDB" id="A0A1H4VJI8"/>
<gene>
    <name evidence="1" type="ORF">SAMN04489793_3247</name>
</gene>
<dbReference type="Proteomes" id="UP000182241">
    <property type="component" value="Unassembled WGS sequence"/>
</dbReference>
<keyword evidence="2" id="KW-1185">Reference proteome</keyword>
<proteinExistence type="predicted"/>
<evidence type="ECO:0008006" key="3">
    <source>
        <dbReference type="Google" id="ProtNLM"/>
    </source>
</evidence>
<dbReference type="EMBL" id="FNSA01000003">
    <property type="protein sequence ID" value="SEC81095.1"/>
    <property type="molecule type" value="Genomic_DNA"/>
</dbReference>